<organism evidence="1 2">
    <name type="scientific">Quercus suber</name>
    <name type="common">Cork oak</name>
    <dbReference type="NCBI Taxonomy" id="58331"/>
    <lineage>
        <taxon>Eukaryota</taxon>
        <taxon>Viridiplantae</taxon>
        <taxon>Streptophyta</taxon>
        <taxon>Embryophyta</taxon>
        <taxon>Tracheophyta</taxon>
        <taxon>Spermatophyta</taxon>
        <taxon>Magnoliopsida</taxon>
        <taxon>eudicotyledons</taxon>
        <taxon>Gunneridae</taxon>
        <taxon>Pentapetalae</taxon>
        <taxon>rosids</taxon>
        <taxon>fabids</taxon>
        <taxon>Fagales</taxon>
        <taxon>Fagaceae</taxon>
        <taxon>Quercus</taxon>
    </lineage>
</organism>
<evidence type="ECO:0000313" key="2">
    <source>
        <dbReference type="Proteomes" id="UP000237347"/>
    </source>
</evidence>
<proteinExistence type="predicted"/>
<sequence>MGKLHSEGLPVYGERERTELFVGPKEKERKIQGRPLSIPWPDLDHRTASTKRNRFLIKMLVDICFCFEKKENLFPGKDDFLYVVMEHLRMNGGILGKLDTVDE</sequence>
<evidence type="ECO:0000313" key="1">
    <source>
        <dbReference type="EMBL" id="KAK7832941.1"/>
    </source>
</evidence>
<reference evidence="1 2" key="1">
    <citation type="journal article" date="2018" name="Sci. Data">
        <title>The draft genome sequence of cork oak.</title>
        <authorList>
            <person name="Ramos A.M."/>
            <person name="Usie A."/>
            <person name="Barbosa P."/>
            <person name="Barros P.M."/>
            <person name="Capote T."/>
            <person name="Chaves I."/>
            <person name="Simoes F."/>
            <person name="Abreu I."/>
            <person name="Carrasquinho I."/>
            <person name="Faro C."/>
            <person name="Guimaraes J.B."/>
            <person name="Mendonca D."/>
            <person name="Nobrega F."/>
            <person name="Rodrigues L."/>
            <person name="Saibo N.J.M."/>
            <person name="Varela M.C."/>
            <person name="Egas C."/>
            <person name="Matos J."/>
            <person name="Miguel C.M."/>
            <person name="Oliveira M.M."/>
            <person name="Ricardo C.P."/>
            <person name="Goncalves S."/>
        </authorList>
    </citation>
    <scope>NUCLEOTIDE SEQUENCE [LARGE SCALE GENOMIC DNA]</scope>
    <source>
        <strain evidence="2">cv. HL8</strain>
    </source>
</reference>
<protein>
    <submittedName>
        <fullName evidence="1">Uncharacterized protein</fullName>
    </submittedName>
</protein>
<name>A0AAW0K3Q6_QUESU</name>
<dbReference type="AlphaFoldDB" id="A0AAW0K3Q6"/>
<dbReference type="Proteomes" id="UP000237347">
    <property type="component" value="Unassembled WGS sequence"/>
</dbReference>
<dbReference type="EMBL" id="PKMF04000416">
    <property type="protein sequence ID" value="KAK7832941.1"/>
    <property type="molecule type" value="Genomic_DNA"/>
</dbReference>
<gene>
    <name evidence="1" type="ORF">CFP56_026086</name>
</gene>
<keyword evidence="2" id="KW-1185">Reference proteome</keyword>
<accession>A0AAW0K3Q6</accession>
<comment type="caution">
    <text evidence="1">The sequence shown here is derived from an EMBL/GenBank/DDBJ whole genome shotgun (WGS) entry which is preliminary data.</text>
</comment>